<accession>A0A1I6R8J2</accession>
<dbReference type="Pfam" id="PF06224">
    <property type="entry name" value="AlkZ-like"/>
    <property type="match status" value="1"/>
</dbReference>
<reference evidence="2" key="1">
    <citation type="submission" date="2016-10" db="EMBL/GenBank/DDBJ databases">
        <authorList>
            <person name="Varghese N."/>
            <person name="Submissions S."/>
        </authorList>
    </citation>
    <scope>NUCLEOTIDE SEQUENCE [LARGE SCALE GENOMIC DNA]</scope>
    <source>
        <strain evidence="2">DSM 45789</strain>
    </source>
</reference>
<evidence type="ECO:0000313" key="1">
    <source>
        <dbReference type="EMBL" id="SFS61023.1"/>
    </source>
</evidence>
<dbReference type="PANTHER" id="PTHR30528:SF0">
    <property type="entry name" value="CYTOPLASMIC PROTEIN"/>
    <property type="match status" value="1"/>
</dbReference>
<name>A0A1I6R8J2_9BACL</name>
<proteinExistence type="predicted"/>
<dbReference type="Proteomes" id="UP000198660">
    <property type="component" value="Unassembled WGS sequence"/>
</dbReference>
<organism evidence="1 2">
    <name type="scientific">Marininema halotolerans</name>
    <dbReference type="NCBI Taxonomy" id="1155944"/>
    <lineage>
        <taxon>Bacteria</taxon>
        <taxon>Bacillati</taxon>
        <taxon>Bacillota</taxon>
        <taxon>Bacilli</taxon>
        <taxon>Bacillales</taxon>
        <taxon>Thermoactinomycetaceae</taxon>
        <taxon>Marininema</taxon>
    </lineage>
</organism>
<protein>
    <recommendedName>
        <fullName evidence="3">Winged helix DNA-binding domain-containing protein</fullName>
    </recommendedName>
</protein>
<gene>
    <name evidence="1" type="ORF">SAMN05444972_104261</name>
</gene>
<dbReference type="EMBL" id="FPAA01000004">
    <property type="protein sequence ID" value="SFS61023.1"/>
    <property type="molecule type" value="Genomic_DNA"/>
</dbReference>
<dbReference type="PANTHER" id="PTHR30528">
    <property type="entry name" value="CYTOPLASMIC PROTEIN"/>
    <property type="match status" value="1"/>
</dbReference>
<evidence type="ECO:0000313" key="2">
    <source>
        <dbReference type="Proteomes" id="UP000198660"/>
    </source>
</evidence>
<dbReference type="InterPro" id="IPR009351">
    <property type="entry name" value="AlkZ-like"/>
</dbReference>
<dbReference type="AlphaFoldDB" id="A0A1I6R8J2"/>
<sequence>MALTSVYSTNKVVPMSQPSPFSVSRMALCQFLIDVQQLSRPFKETDPTPSDVLTLIQQLECVQLDAVSIVEKNQHLVLAARLPGYHPSLLNHLLSEGNVFEFWANAACVLPMEDYPLLKPIRQRRQELLQPQLDTYSSIVQEVLNMVEKEGPLPSRAFQSSDRVHGYWDNKAATTKVTSHVLNLLTDSGQLRVVRREGNERFFDLTARTIPKALLDLSDKMPLIDATRGLIDKYLRAYRIIDPTDARFGWLKLRAKERQHVVKQKCEEGSLTPIAIEGVRRSYYMSTEDVDWLQRYERNHKKNTDDPIRFLPPLDNLLWRRERIADLFDFHYRWEIYTPRAKRQYGAFAMPILDGTRLIGRMDPQLDRTHRQLHVRLQLESTITKTPSLQNRLHQAINDFADFHCAQKVVIANTEN</sequence>
<keyword evidence="2" id="KW-1185">Reference proteome</keyword>
<evidence type="ECO:0008006" key="3">
    <source>
        <dbReference type="Google" id="ProtNLM"/>
    </source>
</evidence>